<organism evidence="7 8">
    <name type="scientific">Natrialba hulunbeirensis JCM 10989</name>
    <dbReference type="NCBI Taxonomy" id="1227493"/>
    <lineage>
        <taxon>Archaea</taxon>
        <taxon>Methanobacteriati</taxon>
        <taxon>Methanobacteriota</taxon>
        <taxon>Stenosarchaea group</taxon>
        <taxon>Halobacteria</taxon>
        <taxon>Halobacteriales</taxon>
        <taxon>Natrialbaceae</taxon>
        <taxon>Natrialba</taxon>
    </lineage>
</organism>
<feature type="transmembrane region" description="Helical" evidence="6">
    <location>
        <begin position="163"/>
        <end position="180"/>
    </location>
</feature>
<dbReference type="GO" id="GO:0016020">
    <property type="term" value="C:membrane"/>
    <property type="evidence" value="ECO:0007669"/>
    <property type="project" value="UniProtKB-SubCell"/>
</dbReference>
<evidence type="ECO:0000256" key="2">
    <source>
        <dbReference type="ARBA" id="ARBA00008130"/>
    </source>
</evidence>
<name>L9ZXV3_9EURY</name>
<feature type="transmembrane region" description="Helical" evidence="6">
    <location>
        <begin position="99"/>
        <end position="118"/>
    </location>
</feature>
<dbReference type="RefSeq" id="WP_006653777.1">
    <property type="nucleotide sequence ID" value="NZ_AOIM01000035.1"/>
</dbReference>
<reference evidence="7 8" key="1">
    <citation type="journal article" date="2014" name="PLoS Genet.">
        <title>Phylogenetically driven sequencing of extremely halophilic archaea reveals strategies for static and dynamic osmo-response.</title>
        <authorList>
            <person name="Becker E.A."/>
            <person name="Seitzer P.M."/>
            <person name="Tritt A."/>
            <person name="Larsen D."/>
            <person name="Krusor M."/>
            <person name="Yao A.I."/>
            <person name="Wu D."/>
            <person name="Madern D."/>
            <person name="Eisen J.A."/>
            <person name="Darling A.E."/>
            <person name="Facciotti M.T."/>
        </authorList>
    </citation>
    <scope>NUCLEOTIDE SEQUENCE [LARGE SCALE GENOMIC DNA]</scope>
    <source>
        <strain evidence="7 8">JCM 10989</strain>
    </source>
</reference>
<keyword evidence="5 6" id="KW-0472">Membrane</keyword>
<evidence type="ECO:0000256" key="3">
    <source>
        <dbReference type="ARBA" id="ARBA00022692"/>
    </source>
</evidence>
<keyword evidence="8" id="KW-1185">Reference proteome</keyword>
<dbReference type="OrthoDB" id="330248at2157"/>
<dbReference type="STRING" id="1227493.C483_13008"/>
<keyword evidence="4 6" id="KW-1133">Transmembrane helix</keyword>
<keyword evidence="3 6" id="KW-0812">Transmembrane</keyword>
<feature type="transmembrane region" description="Helical" evidence="6">
    <location>
        <begin position="36"/>
        <end position="53"/>
    </location>
</feature>
<feature type="transmembrane region" description="Helical" evidence="6">
    <location>
        <begin position="73"/>
        <end position="92"/>
    </location>
</feature>
<dbReference type="SMART" id="SM01021">
    <property type="entry name" value="Bac_rhodopsin"/>
    <property type="match status" value="1"/>
</dbReference>
<comment type="similarity">
    <text evidence="2">Belongs to the archaeal/bacterial/fungal opsin family.</text>
</comment>
<feature type="transmembrane region" description="Helical" evidence="6">
    <location>
        <begin position="192"/>
        <end position="213"/>
    </location>
</feature>
<comment type="caution">
    <text evidence="7">The sequence shown here is derived from an EMBL/GenBank/DDBJ whole genome shotgun (WGS) entry which is preliminary data.</text>
</comment>
<dbReference type="SUPFAM" id="SSF81321">
    <property type="entry name" value="Family A G protein-coupled receptor-like"/>
    <property type="match status" value="1"/>
</dbReference>
<dbReference type="Pfam" id="PF01036">
    <property type="entry name" value="Bac_rhodopsin"/>
    <property type="match status" value="1"/>
</dbReference>
<protein>
    <submittedName>
        <fullName evidence="7">Rhodopsin</fullName>
    </submittedName>
</protein>
<feature type="transmembrane region" description="Helical" evidence="6">
    <location>
        <begin position="6"/>
        <end position="24"/>
    </location>
</feature>
<evidence type="ECO:0000256" key="4">
    <source>
        <dbReference type="ARBA" id="ARBA00022989"/>
    </source>
</evidence>
<accession>L9ZXV3</accession>
<feature type="transmembrane region" description="Helical" evidence="6">
    <location>
        <begin position="124"/>
        <end position="142"/>
    </location>
</feature>
<comment type="subcellular location">
    <subcellularLocation>
        <location evidence="1">Membrane</location>
        <topology evidence="1">Multi-pass membrane protein</topology>
    </subcellularLocation>
</comment>
<dbReference type="InterPro" id="IPR001425">
    <property type="entry name" value="Arc/bac/fun_rhodopsins"/>
</dbReference>
<sequence length="248" mass="25366">MIASEPILAGSGILLLLGAGGFTLGTRRLPATTRQFGYAVALACAGMGAAYLLMAADALTVATSGREESAARFLGYTVVMTTSSLVIGALAGARRRQTLLLVGGNLVAVWGTLGSWVLSGTGELLATGLILGSFLGVTVLLLGPMARTASTVHAERTLLYGKLRNLLLLVWASLIVLGAISEQTLGLTDAVVGQLAATYVDLVFLFGFGFLLVRNTTALESTGRLVSWGAVKGGSSTDDSSTGHSSGD</sequence>
<evidence type="ECO:0000256" key="1">
    <source>
        <dbReference type="ARBA" id="ARBA00004141"/>
    </source>
</evidence>
<evidence type="ECO:0000256" key="5">
    <source>
        <dbReference type="ARBA" id="ARBA00023136"/>
    </source>
</evidence>
<dbReference type="Proteomes" id="UP000011519">
    <property type="component" value="Unassembled WGS sequence"/>
</dbReference>
<evidence type="ECO:0000256" key="6">
    <source>
        <dbReference type="SAM" id="Phobius"/>
    </source>
</evidence>
<gene>
    <name evidence="7" type="ORF">C483_13008</name>
</gene>
<evidence type="ECO:0000313" key="8">
    <source>
        <dbReference type="Proteomes" id="UP000011519"/>
    </source>
</evidence>
<dbReference type="EMBL" id="AOIM01000035">
    <property type="protein sequence ID" value="ELY90432.1"/>
    <property type="molecule type" value="Genomic_DNA"/>
</dbReference>
<dbReference type="AlphaFoldDB" id="L9ZXV3"/>
<proteinExistence type="inferred from homology"/>
<evidence type="ECO:0000313" key="7">
    <source>
        <dbReference type="EMBL" id="ELY90432.1"/>
    </source>
</evidence>
<dbReference type="PATRIC" id="fig|1227493.4.peg.2605"/>
<dbReference type="Gene3D" id="1.20.1070.10">
    <property type="entry name" value="Rhodopsin 7-helix transmembrane proteins"/>
    <property type="match status" value="1"/>
</dbReference>